<proteinExistence type="inferred from homology"/>
<dbReference type="EMBL" id="JABBJJ010000020">
    <property type="protein sequence ID" value="NMO14524.1"/>
    <property type="molecule type" value="Genomic_DNA"/>
</dbReference>
<dbReference type="AlphaFoldDB" id="A0A848L7B2"/>
<evidence type="ECO:0000313" key="6">
    <source>
        <dbReference type="Proteomes" id="UP000518300"/>
    </source>
</evidence>
<dbReference type="SUPFAM" id="SSF116734">
    <property type="entry name" value="DNA methylase specificity domain"/>
    <property type="match status" value="2"/>
</dbReference>
<comment type="similarity">
    <text evidence="1">Belongs to the type-I restriction system S methylase family.</text>
</comment>
<reference evidence="5 6" key="1">
    <citation type="submission" date="2020-04" db="EMBL/GenBank/DDBJ databases">
        <title>Draft genome of Pyxidicoccus fallax type strain.</title>
        <authorList>
            <person name="Whitworth D.E."/>
        </authorList>
    </citation>
    <scope>NUCLEOTIDE SEQUENCE [LARGE SCALE GENOMIC DNA]</scope>
    <source>
        <strain evidence="5 6">DSM 14698</strain>
    </source>
</reference>
<keyword evidence="3" id="KW-0238">DNA-binding</keyword>
<dbReference type="GO" id="GO:0009307">
    <property type="term" value="P:DNA restriction-modification system"/>
    <property type="evidence" value="ECO:0007669"/>
    <property type="project" value="UniProtKB-KW"/>
</dbReference>
<name>A0A848L7B2_9BACT</name>
<dbReference type="PANTHER" id="PTHR30408:SF12">
    <property type="entry name" value="TYPE I RESTRICTION ENZYME MJAVIII SPECIFICITY SUBUNIT"/>
    <property type="match status" value="1"/>
</dbReference>
<dbReference type="RefSeq" id="WP_169343820.1">
    <property type="nucleotide sequence ID" value="NZ_JABBJJ010000020.1"/>
</dbReference>
<accession>A0A848L7B2</accession>
<dbReference type="Pfam" id="PF01420">
    <property type="entry name" value="Methylase_S"/>
    <property type="match status" value="2"/>
</dbReference>
<keyword evidence="2" id="KW-0680">Restriction system</keyword>
<evidence type="ECO:0000313" key="5">
    <source>
        <dbReference type="EMBL" id="NMO14524.1"/>
    </source>
</evidence>
<dbReference type="GO" id="GO:0003677">
    <property type="term" value="F:DNA binding"/>
    <property type="evidence" value="ECO:0007669"/>
    <property type="project" value="UniProtKB-KW"/>
</dbReference>
<dbReference type="CDD" id="cd17248">
    <property type="entry name" value="RMtype1_S_AmiI-TRD2-CR2_like"/>
    <property type="match status" value="1"/>
</dbReference>
<dbReference type="InterPro" id="IPR000055">
    <property type="entry name" value="Restrct_endonuc_typeI_TRD"/>
</dbReference>
<evidence type="ECO:0000259" key="4">
    <source>
        <dbReference type="Pfam" id="PF01420"/>
    </source>
</evidence>
<dbReference type="Gene3D" id="1.10.287.1120">
    <property type="entry name" value="Bipartite methylase S protein"/>
    <property type="match status" value="1"/>
</dbReference>
<evidence type="ECO:0000256" key="1">
    <source>
        <dbReference type="ARBA" id="ARBA00010923"/>
    </source>
</evidence>
<gene>
    <name evidence="5" type="ORF">HG543_06575</name>
</gene>
<feature type="domain" description="Type I restriction modification DNA specificity" evidence="4">
    <location>
        <begin position="279"/>
        <end position="398"/>
    </location>
</feature>
<sequence length="421" mass="47154">MELKSSYKQTEVGMIPSAWDVALLDLVARRGSGHTPDKKRPEYWNGNIKWLSLRDSDRLDALYVSDTAEKITQAGIANSSAVEHPAGTVVLSRDAGVGKSAITTDVMAVSQHFMAWWCGPRLENRFLYYWLQSKKSEFERIANGNTIKTIGLAYFKSLKIPLPEPEEQRAIASALSDVDELIDALGRLIAKKRDLKQAAMQQLLTGQTRLPGFEEKWYERPMRAVIATLEAGVSVNSVEDDEPGQSEDRCILKTSSVADGRFYPNECKRIASRDYGRAKVNPRKGTLLISRMNTPELVGECGYVERDYPNLFVPDRLWMTQFRPESDIDARWLAYLLSTSEQRGRIGAAATGTSGSMKNLSKRAFLSLSVSFPVGDEQAAIATILSDMDTEIAALERRRDKTRFLKQGMMQELLTGRTRLV</sequence>
<keyword evidence="6" id="KW-1185">Reference proteome</keyword>
<evidence type="ECO:0000256" key="2">
    <source>
        <dbReference type="ARBA" id="ARBA00022747"/>
    </source>
</evidence>
<dbReference type="InterPro" id="IPR044946">
    <property type="entry name" value="Restrct_endonuc_typeI_TRD_sf"/>
</dbReference>
<feature type="domain" description="Type I restriction modification DNA specificity" evidence="4">
    <location>
        <begin position="18"/>
        <end position="185"/>
    </location>
</feature>
<dbReference type="Proteomes" id="UP000518300">
    <property type="component" value="Unassembled WGS sequence"/>
</dbReference>
<dbReference type="InterPro" id="IPR052021">
    <property type="entry name" value="Type-I_RS_S_subunit"/>
</dbReference>
<comment type="caution">
    <text evidence="5">The sequence shown here is derived from an EMBL/GenBank/DDBJ whole genome shotgun (WGS) entry which is preliminary data.</text>
</comment>
<organism evidence="5 6">
    <name type="scientific">Pyxidicoccus fallax</name>
    <dbReference type="NCBI Taxonomy" id="394095"/>
    <lineage>
        <taxon>Bacteria</taxon>
        <taxon>Pseudomonadati</taxon>
        <taxon>Myxococcota</taxon>
        <taxon>Myxococcia</taxon>
        <taxon>Myxococcales</taxon>
        <taxon>Cystobacterineae</taxon>
        <taxon>Myxococcaceae</taxon>
        <taxon>Pyxidicoccus</taxon>
    </lineage>
</organism>
<dbReference type="PANTHER" id="PTHR30408">
    <property type="entry name" value="TYPE-1 RESTRICTION ENZYME ECOKI SPECIFICITY PROTEIN"/>
    <property type="match status" value="1"/>
</dbReference>
<evidence type="ECO:0000256" key="3">
    <source>
        <dbReference type="ARBA" id="ARBA00023125"/>
    </source>
</evidence>
<dbReference type="Gene3D" id="3.90.220.20">
    <property type="entry name" value="DNA methylase specificity domains"/>
    <property type="match status" value="2"/>
</dbReference>
<protein>
    <recommendedName>
        <fullName evidence="4">Type I restriction modification DNA specificity domain-containing protein</fullName>
    </recommendedName>
</protein>